<dbReference type="InterPro" id="IPR001387">
    <property type="entry name" value="Cro/C1-type_HTH"/>
</dbReference>
<comment type="caution">
    <text evidence="2">The sequence shown here is derived from an EMBL/GenBank/DDBJ whole genome shotgun (WGS) entry which is preliminary data.</text>
</comment>
<dbReference type="InterPro" id="IPR010982">
    <property type="entry name" value="Lambda_DNA-bd_dom_sf"/>
</dbReference>
<dbReference type="AlphaFoldDB" id="A0ABD4DTC1"/>
<gene>
    <name evidence="2" type="ORF">WJ68_26995</name>
</gene>
<dbReference type="Proteomes" id="UP000057910">
    <property type="component" value="Unassembled WGS sequence"/>
</dbReference>
<dbReference type="CDD" id="cd00093">
    <property type="entry name" value="HTH_XRE"/>
    <property type="match status" value="1"/>
</dbReference>
<accession>A0ABD4DTC1</accession>
<proteinExistence type="predicted"/>
<organism evidence="2 3">
    <name type="scientific">Burkholderia ubonensis</name>
    <dbReference type="NCBI Taxonomy" id="101571"/>
    <lineage>
        <taxon>Bacteria</taxon>
        <taxon>Pseudomonadati</taxon>
        <taxon>Pseudomonadota</taxon>
        <taxon>Betaproteobacteria</taxon>
        <taxon>Burkholderiales</taxon>
        <taxon>Burkholderiaceae</taxon>
        <taxon>Burkholderia</taxon>
        <taxon>Burkholderia cepacia complex</taxon>
    </lineage>
</organism>
<dbReference type="SUPFAM" id="SSF47413">
    <property type="entry name" value="lambda repressor-like DNA-binding domains"/>
    <property type="match status" value="1"/>
</dbReference>
<protein>
    <submittedName>
        <fullName evidence="2">Transcriptional regulator</fullName>
    </submittedName>
</protein>
<reference evidence="2 3" key="1">
    <citation type="submission" date="2015-11" db="EMBL/GenBank/DDBJ databases">
        <title>Expanding the genomic diversity of Burkholderia species for the development of highly accurate diagnostics.</title>
        <authorList>
            <person name="Sahl J."/>
            <person name="Keim P."/>
            <person name="Wagner D."/>
        </authorList>
    </citation>
    <scope>NUCLEOTIDE SEQUENCE [LARGE SCALE GENOMIC DNA]</scope>
    <source>
        <strain evidence="2 3">MSMB1585WGS</strain>
    </source>
</reference>
<dbReference type="PROSITE" id="PS50943">
    <property type="entry name" value="HTH_CROC1"/>
    <property type="match status" value="1"/>
</dbReference>
<dbReference type="Gene3D" id="1.10.260.40">
    <property type="entry name" value="lambda repressor-like DNA-binding domains"/>
    <property type="match status" value="1"/>
</dbReference>
<evidence type="ECO:0000259" key="1">
    <source>
        <dbReference type="PROSITE" id="PS50943"/>
    </source>
</evidence>
<feature type="domain" description="HTH cro/C1-type" evidence="1">
    <location>
        <begin position="15"/>
        <end position="68"/>
    </location>
</feature>
<dbReference type="RefSeq" id="WP_060041661.1">
    <property type="nucleotide sequence ID" value="NZ_LPAD01000104.1"/>
</dbReference>
<evidence type="ECO:0000313" key="3">
    <source>
        <dbReference type="Proteomes" id="UP000057910"/>
    </source>
</evidence>
<evidence type="ECO:0000313" key="2">
    <source>
        <dbReference type="EMBL" id="KVN76019.1"/>
    </source>
</evidence>
<dbReference type="EMBL" id="LPAD01000104">
    <property type="protein sequence ID" value="KVN76019.1"/>
    <property type="molecule type" value="Genomic_DNA"/>
</dbReference>
<name>A0ABD4DTC1_9BURK</name>
<dbReference type="Pfam" id="PF01381">
    <property type="entry name" value="HTH_3"/>
    <property type="match status" value="1"/>
</dbReference>
<dbReference type="SMART" id="SM00530">
    <property type="entry name" value="HTH_XRE"/>
    <property type="match status" value="1"/>
</dbReference>
<sequence length="149" mass="16099">MQGVGVQKIEIGARLKEERSRLKRSQTEFAELAGVSKRAQITYEKGESTPDAAYLYAVSREGVDVQYVITGVRSVAGLTNDETELLERYRAAPLVLKAAAIGALTAGAESPSAGRKEQVFHGQVGQAVKVEGNLDQSGISFFGKERKKK</sequence>